<evidence type="ECO:0000313" key="6">
    <source>
        <dbReference type="Proteomes" id="UP001302367"/>
    </source>
</evidence>
<evidence type="ECO:0000313" key="3">
    <source>
        <dbReference type="EMBL" id="PIA97712.1"/>
    </source>
</evidence>
<dbReference type="Proteomes" id="UP000230605">
    <property type="component" value="Chromosome 2"/>
</dbReference>
<dbReference type="EMBL" id="LKMD01000102">
    <property type="protein sequence ID" value="PIA97712.1"/>
    <property type="molecule type" value="Genomic_DNA"/>
</dbReference>
<dbReference type="OrthoDB" id="3649132at2759"/>
<sequence>MRFSTTSILAATTYFVLHARALPHPAPPPTYNVVDVGGPTSTPDEPATIYETVKTTLSAKQTVTKVAPAATTPTTPSVATVEVATSTTVSSSQWTVVIGTVPTSTSSSSTSSTITSSTSTSSSSSTSTPCTTTTTAEPVYPVEQPTHTGDDGLYHPLGDNGKYQPWKPAATTLSSSSVPGYHPVAAATSWAVPVNGTKSY</sequence>
<proteinExistence type="predicted"/>
<dbReference type="EMBL" id="CP134185">
    <property type="protein sequence ID" value="WPA99055.1"/>
    <property type="molecule type" value="Genomic_DNA"/>
</dbReference>
<feature type="signal peptide" evidence="2">
    <location>
        <begin position="1"/>
        <end position="21"/>
    </location>
</feature>
<feature type="chain" id="PRO_5013660277" evidence="2">
    <location>
        <begin position="22"/>
        <end position="200"/>
    </location>
</feature>
<accession>A0A2G5HZP4</accession>
<name>A0A2G5HZP4_CERBT</name>
<evidence type="ECO:0000313" key="5">
    <source>
        <dbReference type="Proteomes" id="UP000230605"/>
    </source>
</evidence>
<feature type="region of interest" description="Disordered" evidence="1">
    <location>
        <begin position="101"/>
        <end position="168"/>
    </location>
</feature>
<dbReference type="AlphaFoldDB" id="A0A2G5HZP4"/>
<feature type="compositionally biased region" description="Low complexity" evidence="1">
    <location>
        <begin position="101"/>
        <end position="135"/>
    </location>
</feature>
<evidence type="ECO:0000256" key="1">
    <source>
        <dbReference type="SAM" id="MobiDB-lite"/>
    </source>
</evidence>
<dbReference type="Proteomes" id="UP001302367">
    <property type="component" value="Chromosome 2"/>
</dbReference>
<reference evidence="3 5" key="1">
    <citation type="submission" date="2015-10" db="EMBL/GenBank/DDBJ databases">
        <title>The cercosporin biosynthetic gene cluster was horizontally transferred to several fungal lineages and shown to be expanded in Cercospora beticola based on microsynteny with recipient genomes.</title>
        <authorList>
            <person name="De Jonge R."/>
            <person name="Ebert M.K."/>
            <person name="Suttle J.C."/>
            <person name="Jurick Ii W.M."/>
            <person name="Secor G.A."/>
            <person name="Thomma B.P."/>
            <person name="Van De Peer Y."/>
            <person name="Bolton M.D."/>
        </authorList>
    </citation>
    <scope>NUCLEOTIDE SEQUENCE [LARGE SCALE GENOMIC DNA]</scope>
    <source>
        <strain evidence="3 5">09-40</strain>
    </source>
</reference>
<organism evidence="3 5">
    <name type="scientific">Cercospora beticola</name>
    <name type="common">Sugarbeet leaf spot fungus</name>
    <dbReference type="NCBI Taxonomy" id="122368"/>
    <lineage>
        <taxon>Eukaryota</taxon>
        <taxon>Fungi</taxon>
        <taxon>Dikarya</taxon>
        <taxon>Ascomycota</taxon>
        <taxon>Pezizomycotina</taxon>
        <taxon>Dothideomycetes</taxon>
        <taxon>Dothideomycetidae</taxon>
        <taxon>Mycosphaerellales</taxon>
        <taxon>Mycosphaerellaceae</taxon>
        <taxon>Cercospora</taxon>
    </lineage>
</organism>
<reference evidence="4 6" key="2">
    <citation type="submission" date="2023-09" db="EMBL/GenBank/DDBJ databases">
        <title>Complete-Gapless Cercospora beticola genome.</title>
        <authorList>
            <person name="Wyatt N.A."/>
            <person name="Spanner R.E."/>
            <person name="Bolton M.D."/>
        </authorList>
    </citation>
    <scope>NUCLEOTIDE SEQUENCE [LARGE SCALE GENOMIC DNA]</scope>
    <source>
        <strain evidence="4">Cb09-40</strain>
    </source>
</reference>
<keyword evidence="6" id="KW-1185">Reference proteome</keyword>
<evidence type="ECO:0000256" key="2">
    <source>
        <dbReference type="SAM" id="SignalP"/>
    </source>
</evidence>
<gene>
    <name evidence="3" type="ORF">CB0940_06419</name>
    <name evidence="4" type="ORF">RHO25_003669</name>
</gene>
<protein>
    <submittedName>
        <fullName evidence="3">Uncharacterized protein</fullName>
    </submittedName>
</protein>
<evidence type="ECO:0000313" key="4">
    <source>
        <dbReference type="EMBL" id="WPA99055.1"/>
    </source>
</evidence>
<keyword evidence="2" id="KW-0732">Signal</keyword>